<feature type="domain" description="NADP-dependent oxidoreductase" evidence="2">
    <location>
        <begin position="17"/>
        <end position="167"/>
    </location>
</feature>
<feature type="compositionally biased region" description="Basic and acidic residues" evidence="1">
    <location>
        <begin position="82"/>
        <end position="92"/>
    </location>
</feature>
<reference evidence="4" key="1">
    <citation type="submission" date="2016-10" db="EMBL/GenBank/DDBJ databases">
        <title>Frankia sp. NRRL B-16386 Genome sequencing.</title>
        <authorList>
            <person name="Ghodhbane-Gtari F."/>
            <person name="Swanson E."/>
            <person name="Gueddou A."/>
            <person name="Hezbri K."/>
            <person name="Ktari K."/>
            <person name="Nouioui I."/>
            <person name="Morris K."/>
            <person name="Simpson S."/>
            <person name="Abebe-Akele F."/>
            <person name="Thomas K."/>
            <person name="Gtari M."/>
            <person name="Tisa L.S."/>
        </authorList>
    </citation>
    <scope>NUCLEOTIDE SEQUENCE [LARGE SCALE GENOMIC DNA]</scope>
    <source>
        <strain evidence="4">NRRL B-16386</strain>
    </source>
</reference>
<dbReference type="Pfam" id="PF00248">
    <property type="entry name" value="Aldo_ket_red"/>
    <property type="match status" value="1"/>
</dbReference>
<evidence type="ECO:0000259" key="2">
    <source>
        <dbReference type="Pfam" id="PF00248"/>
    </source>
</evidence>
<accession>A0A1V2IK34</accession>
<dbReference type="Proteomes" id="UP000188929">
    <property type="component" value="Unassembled WGS sequence"/>
</dbReference>
<gene>
    <name evidence="3" type="ORF">BL253_01450</name>
</gene>
<evidence type="ECO:0000313" key="4">
    <source>
        <dbReference type="Proteomes" id="UP000188929"/>
    </source>
</evidence>
<dbReference type="AlphaFoldDB" id="A0A1V2IK34"/>
<proteinExistence type="predicted"/>
<protein>
    <recommendedName>
        <fullName evidence="2">NADP-dependent oxidoreductase domain-containing protein</fullName>
    </recommendedName>
</protein>
<dbReference type="InterPro" id="IPR023210">
    <property type="entry name" value="NADP_OxRdtase_dom"/>
</dbReference>
<keyword evidence="4" id="KW-1185">Reference proteome</keyword>
<dbReference type="EMBL" id="MOMC01000004">
    <property type="protein sequence ID" value="ONH33477.1"/>
    <property type="molecule type" value="Genomic_DNA"/>
</dbReference>
<dbReference type="STRING" id="1834516.BL253_01450"/>
<evidence type="ECO:0000313" key="3">
    <source>
        <dbReference type="EMBL" id="ONH33477.1"/>
    </source>
</evidence>
<name>A0A1V2IK34_9ACTN</name>
<sequence length="306" mass="32871">MHRPDRRVVLGLYRTRHRRDLLEAALAHGVRDLDTAFNYAGFTSHARLAAAAADLLPEFHLSTKVGFFPAPAGAGPGQEPPDTARRREHSLDPARLRTALETSADELGRAPDVVFLHNPERTLRAAGPEQGHDLFLAASEMLADAARSGLCGAWGVSTWDAQPLIDALRAGGTATPPRPEHLMHRAGVLVGPDALTAAEILARLLGVDVGGRWAMSPFNGDTRQSFWADLRVTALLGEPPPAGVGTAQAAFRLAYELPPVTRVAVGTSDPTHLAQLADAACLDVDHARVQRYRTLLESRQRLVDAS</sequence>
<feature type="region of interest" description="Disordered" evidence="1">
    <location>
        <begin position="70"/>
        <end position="92"/>
    </location>
</feature>
<dbReference type="Gene3D" id="3.20.20.100">
    <property type="entry name" value="NADP-dependent oxidoreductase domain"/>
    <property type="match status" value="1"/>
</dbReference>
<dbReference type="OrthoDB" id="9768793at2"/>
<dbReference type="InterPro" id="IPR036812">
    <property type="entry name" value="NAD(P)_OxRdtase_dom_sf"/>
</dbReference>
<dbReference type="RefSeq" id="WP_076812804.1">
    <property type="nucleotide sequence ID" value="NZ_MOMC01000004.1"/>
</dbReference>
<evidence type="ECO:0000256" key="1">
    <source>
        <dbReference type="SAM" id="MobiDB-lite"/>
    </source>
</evidence>
<organism evidence="3 4">
    <name type="scientific">Pseudofrankia asymbiotica</name>
    <dbReference type="NCBI Taxonomy" id="1834516"/>
    <lineage>
        <taxon>Bacteria</taxon>
        <taxon>Bacillati</taxon>
        <taxon>Actinomycetota</taxon>
        <taxon>Actinomycetes</taxon>
        <taxon>Frankiales</taxon>
        <taxon>Frankiaceae</taxon>
        <taxon>Pseudofrankia</taxon>
    </lineage>
</organism>
<comment type="caution">
    <text evidence="3">The sequence shown here is derived from an EMBL/GenBank/DDBJ whole genome shotgun (WGS) entry which is preliminary data.</text>
</comment>
<dbReference type="SUPFAM" id="SSF51430">
    <property type="entry name" value="NAD(P)-linked oxidoreductase"/>
    <property type="match status" value="1"/>
</dbReference>